<accession>A0AC59ZEZ8</accession>
<name>A0AC59ZEZ8_RANTA</name>
<sequence length="152" mass="16206">MLSSIHRSSAAINAFASYSKHCQKSRIPNGSHLIEDHREIQVDPASRGPEESGSDAPTSAWPVLGDDCLLRDFESQISILVTEHGAATPEYEGGGHDLASVTSGPSPPAAKVKGHRPRALDSLAPHHGRRLTRPHDNLALTGPTAPPCPDWT</sequence>
<dbReference type="Proteomes" id="UP001162501">
    <property type="component" value="Chromosome 28"/>
</dbReference>
<evidence type="ECO:0000313" key="2">
    <source>
        <dbReference type="Proteomes" id="UP001162501"/>
    </source>
</evidence>
<dbReference type="EMBL" id="OX596112">
    <property type="protein sequence ID" value="CAN0400778.1"/>
    <property type="molecule type" value="Genomic_DNA"/>
</dbReference>
<reference evidence="1" key="1">
    <citation type="submission" date="2023-05" db="EMBL/GenBank/DDBJ databases">
        <authorList>
            <consortium name="ELIXIR-Norway"/>
        </authorList>
    </citation>
    <scope>NUCLEOTIDE SEQUENCE</scope>
</reference>
<protein>
    <submittedName>
        <fullName evidence="1">Uncharacterized protein</fullName>
    </submittedName>
</protein>
<reference evidence="1" key="2">
    <citation type="submission" date="2025-03" db="EMBL/GenBank/DDBJ databases">
        <authorList>
            <consortium name="ELIXIR-Norway"/>
            <consortium name="Elixir Norway"/>
        </authorList>
    </citation>
    <scope>NUCLEOTIDE SEQUENCE</scope>
</reference>
<evidence type="ECO:0000313" key="1">
    <source>
        <dbReference type="EMBL" id="CAN0400778.1"/>
    </source>
</evidence>
<organism evidence="1 2">
    <name type="scientific">Rangifer tarandus platyrhynchus</name>
    <name type="common">Svalbard reindeer</name>
    <dbReference type="NCBI Taxonomy" id="3082113"/>
    <lineage>
        <taxon>Eukaryota</taxon>
        <taxon>Metazoa</taxon>
        <taxon>Chordata</taxon>
        <taxon>Craniata</taxon>
        <taxon>Vertebrata</taxon>
        <taxon>Euteleostomi</taxon>
        <taxon>Mammalia</taxon>
        <taxon>Eutheria</taxon>
        <taxon>Laurasiatheria</taxon>
        <taxon>Artiodactyla</taxon>
        <taxon>Ruminantia</taxon>
        <taxon>Pecora</taxon>
        <taxon>Cervidae</taxon>
        <taxon>Odocoileinae</taxon>
        <taxon>Rangifer</taxon>
    </lineage>
</organism>
<proteinExistence type="predicted"/>
<gene>
    <name evidence="1" type="ORF">MRATA1EN22A_LOCUS17684</name>
</gene>